<evidence type="ECO:0000256" key="2">
    <source>
        <dbReference type="SAM" id="SignalP"/>
    </source>
</evidence>
<accession>A0A6J1P9P9</accession>
<keyword evidence="3" id="KW-1185">Reference proteome</keyword>
<evidence type="ECO:0000313" key="3">
    <source>
        <dbReference type="Proteomes" id="UP001652582"/>
    </source>
</evidence>
<gene>
    <name evidence="4" type="primary">LOC112058089</name>
</gene>
<reference evidence="4" key="1">
    <citation type="submission" date="2025-08" db="UniProtKB">
        <authorList>
            <consortium name="RefSeq"/>
        </authorList>
    </citation>
    <scope>IDENTIFICATION</scope>
</reference>
<proteinExistence type="predicted"/>
<feature type="compositionally biased region" description="Polar residues" evidence="1">
    <location>
        <begin position="572"/>
        <end position="583"/>
    </location>
</feature>
<keyword evidence="2" id="KW-0732">Signal</keyword>
<dbReference type="OrthoDB" id="7474169at2759"/>
<evidence type="ECO:0000256" key="1">
    <source>
        <dbReference type="SAM" id="MobiDB-lite"/>
    </source>
</evidence>
<name>A0A6J1P9P9_BICAN</name>
<protein>
    <submittedName>
        <fullName evidence="4">Uncharacterized protein LOC112058089 isoform X1</fullName>
    </submittedName>
</protein>
<dbReference type="KEGG" id="bany:112058089"/>
<feature type="region of interest" description="Disordered" evidence="1">
    <location>
        <begin position="155"/>
        <end position="196"/>
    </location>
</feature>
<dbReference type="PANTHER" id="PTHR47771:SF3">
    <property type="entry name" value="LD27203P"/>
    <property type="match status" value="1"/>
</dbReference>
<dbReference type="GeneID" id="112058089"/>
<feature type="compositionally biased region" description="Basic and acidic residues" evidence="1">
    <location>
        <begin position="172"/>
        <end position="196"/>
    </location>
</feature>
<dbReference type="RefSeq" id="XP_023954536.1">
    <property type="nucleotide sequence ID" value="XM_024098768.2"/>
</dbReference>
<evidence type="ECO:0000313" key="4">
    <source>
        <dbReference type="RefSeq" id="XP_023954536.1"/>
    </source>
</evidence>
<feature type="signal peptide" evidence="2">
    <location>
        <begin position="1"/>
        <end position="16"/>
    </location>
</feature>
<feature type="chain" id="PRO_5026931189" evidence="2">
    <location>
        <begin position="17"/>
        <end position="1122"/>
    </location>
</feature>
<dbReference type="PANTHER" id="PTHR47771">
    <property type="entry name" value="LD27203P-RELATED"/>
    <property type="match status" value="1"/>
</dbReference>
<dbReference type="Proteomes" id="UP001652582">
    <property type="component" value="Chromosome 18"/>
</dbReference>
<dbReference type="AlphaFoldDB" id="A0A6J1P9P9"/>
<feature type="region of interest" description="Disordered" evidence="1">
    <location>
        <begin position="572"/>
        <end position="613"/>
    </location>
</feature>
<sequence>MWVLLFLTCLWGTANSENEAADVGAVQWDWQMSPVGPATVGHYFVKLPEAEQRVRYVADGSGYHGAVAVTTSDHDHVHTTNFALGERALQLSSQIPPQMYNQQTTNESQANQESNIQEGHNPLQIFLLRGQYPVQSHFFQVIPENTVQFTPFPNVYLPNNQNPPTPSSHYKLNTEHADDRQNTQKEKHENLSNDRNNDEIIETKENGPVVRVFKDHNCPSDDLNDNINLQQKNANSLRKSANLNTDEPSYKEYSIHGNFGERDLKQPTNQGINNYKIDNPDDRNERYYYSTEISHSTTPNPVTFTEEEGISRLVASTQDLITNEDLLRINHAAERAITGYGDDYIKPKRRLNSKTIAYNGHKQNKPRSRITVTAKIGNIVNSRIEHPETYREQPHDTNNHDYRFASPIIVADPKYSNYKEQIVNNLVSTMVPYIQDGYEVVGVRNSIDENNNNNNDASKSGEDLVNITPRPISQNYLAPITVALRLLNSNNSEIFNTVDDHEASDSEFIEKTVENSDNGKTIVEIQESIPVEITHINDVEYHEYLDEGRSNNGNPYGIVKSFYQKYLQNEKTNKNAQNDYVRSQDNENSNESSDDYENNNNEDSKETLEPSENIQSTVQVQATSDNRNLYANYYAENNGKIIQPIIIEKQVPVTTYVDRFIEKKVPYPEPVEIVKQVPVDRPVPVPVRYETIVEKPVEVTKYVDKPYPVEVLQPYPVEVRVPYPVEHKVYVDRPVHIPYPVEKVIEKQFVHPVPIPTPVGIPIGIQVPVEKKVLYPVHIETPVPVAVPVEKPVPVEKIVEKEVPVPYPVEKQVPYPVRHEVKVPVPYPVEKRIPVPVEVHVPKPYPVDRVIEKKVPYPVTVERIVERKVHVKVPYPVKTFVEKIVEKPVVITKYVDKPYPVEKRVPYPVEKIVEKKVPYPVHVPVAVKVPYQVENNVQHPDVPYPFEKVEKQTIYTYGINQDVLSNAASYLRYNQEQYKQALPSYVHNDDLSTQQQAESQRNYQIQLANAQILRNIQNATPVYSTQWGNQYASTYQYSNTTSDKHQQVLNQPSTKYFGPPPLKNYNDQWGKNKDYTERFRRTDRTPKVTNLRIEYGGFKPPLIPSTEIDLDGLPINKNKEHS</sequence>
<organism evidence="3 4">
    <name type="scientific">Bicyclus anynana</name>
    <name type="common">Squinting bush brown butterfly</name>
    <dbReference type="NCBI Taxonomy" id="110368"/>
    <lineage>
        <taxon>Eukaryota</taxon>
        <taxon>Metazoa</taxon>
        <taxon>Ecdysozoa</taxon>
        <taxon>Arthropoda</taxon>
        <taxon>Hexapoda</taxon>
        <taxon>Insecta</taxon>
        <taxon>Pterygota</taxon>
        <taxon>Neoptera</taxon>
        <taxon>Endopterygota</taxon>
        <taxon>Lepidoptera</taxon>
        <taxon>Glossata</taxon>
        <taxon>Ditrysia</taxon>
        <taxon>Papilionoidea</taxon>
        <taxon>Nymphalidae</taxon>
        <taxon>Satyrinae</taxon>
        <taxon>Satyrini</taxon>
        <taxon>Mycalesina</taxon>
        <taxon>Bicyclus</taxon>
    </lineage>
</organism>
<feature type="region of interest" description="Disordered" evidence="1">
    <location>
        <begin position="260"/>
        <end position="280"/>
    </location>
</feature>